<dbReference type="Proteomes" id="UP000829517">
    <property type="component" value="Unassembled WGS sequence"/>
</dbReference>
<feature type="transmembrane region" description="Helical" evidence="1">
    <location>
        <begin position="134"/>
        <end position="153"/>
    </location>
</feature>
<feature type="transmembrane region" description="Helical" evidence="1">
    <location>
        <begin position="95"/>
        <end position="122"/>
    </location>
</feature>
<evidence type="ECO:0000313" key="2">
    <source>
        <dbReference type="EMBL" id="MCF8713590.1"/>
    </source>
</evidence>
<evidence type="ECO:0000313" key="3">
    <source>
        <dbReference type="Proteomes" id="UP000829517"/>
    </source>
</evidence>
<dbReference type="Pfam" id="PF14093">
    <property type="entry name" value="DUF4271"/>
    <property type="match status" value="1"/>
</dbReference>
<sequence>MNEVLRHTNFHTTETILLFSALLSLSIAKFINEQKFQAFILLFVNYKYLKIYSKEPNQSTSVFNFFLFIPQLVCFSLIVWITIDYLKIPFTLNPMLILPFLFLFVLFKFYVEKIIAAIFDIIPFVESFHFHKVTYRNLCSLILLPLISLFIYSDLRGNIMFFLIIAVFLSLNLISTVLILRNHQKLIGKYLFYFILYLCTLEIAPYLILIKFYFIDKASN</sequence>
<feature type="transmembrane region" description="Helical" evidence="1">
    <location>
        <begin position="192"/>
        <end position="215"/>
    </location>
</feature>
<feature type="transmembrane region" description="Helical" evidence="1">
    <location>
        <begin position="62"/>
        <end position="83"/>
    </location>
</feature>
<comment type="caution">
    <text evidence="2">The sequence shown here is derived from an EMBL/GenBank/DDBJ whole genome shotgun (WGS) entry which is preliminary data.</text>
</comment>
<proteinExistence type="predicted"/>
<feature type="transmembrane region" description="Helical" evidence="1">
    <location>
        <begin position="159"/>
        <end position="180"/>
    </location>
</feature>
<keyword evidence="1" id="KW-0812">Transmembrane</keyword>
<accession>A0ABS9IZI4</accession>
<feature type="transmembrane region" description="Helical" evidence="1">
    <location>
        <begin position="15"/>
        <end position="32"/>
    </location>
</feature>
<dbReference type="InterPro" id="IPR025367">
    <property type="entry name" value="DUF4271"/>
</dbReference>
<gene>
    <name evidence="2" type="ORF">JM658_02025</name>
</gene>
<reference evidence="2 3" key="1">
    <citation type="submission" date="2021-01" db="EMBL/GenBank/DDBJ databases">
        <title>Genome sequencing of Joostella atrarenae M1-2 (= KCTC 23194).</title>
        <authorList>
            <person name="Zakaria M.R."/>
            <person name="Lam M.Q."/>
            <person name="Chong C.S."/>
        </authorList>
    </citation>
    <scope>NUCLEOTIDE SEQUENCE [LARGE SCALE GENOMIC DNA]</scope>
    <source>
        <strain evidence="2 3">M1-2</strain>
    </source>
</reference>
<keyword evidence="1" id="KW-1133">Transmembrane helix</keyword>
<dbReference type="RefSeq" id="WP_236957557.1">
    <property type="nucleotide sequence ID" value="NZ_JAETXX010000001.1"/>
</dbReference>
<evidence type="ECO:0000256" key="1">
    <source>
        <dbReference type="SAM" id="Phobius"/>
    </source>
</evidence>
<name>A0ABS9IZI4_9FLAO</name>
<keyword evidence="1" id="KW-0472">Membrane</keyword>
<dbReference type="EMBL" id="JAETXX010000001">
    <property type="protein sequence ID" value="MCF8713590.1"/>
    <property type="molecule type" value="Genomic_DNA"/>
</dbReference>
<protein>
    <submittedName>
        <fullName evidence="2">DUF4271 domain-containing protein</fullName>
    </submittedName>
</protein>
<keyword evidence="3" id="KW-1185">Reference proteome</keyword>
<organism evidence="2 3">
    <name type="scientific">Joostella atrarenae</name>
    <dbReference type="NCBI Taxonomy" id="679257"/>
    <lineage>
        <taxon>Bacteria</taxon>
        <taxon>Pseudomonadati</taxon>
        <taxon>Bacteroidota</taxon>
        <taxon>Flavobacteriia</taxon>
        <taxon>Flavobacteriales</taxon>
        <taxon>Flavobacteriaceae</taxon>
        <taxon>Joostella</taxon>
    </lineage>
</organism>